<sequence length="254" mass="27548">MAAVNQDEVRALDRVRQRLQTFANTLGALRQDLEKSDRIPPWPILSDQIQTATRTLSTLQETLSENSAFLARAHAYPLPSFPGRTQEGLLQQLLRKKLDPSIEDAIADARKEAARFIDGVDGVDGGVSGGTSSADGNEGGKLGEHDLSEIWLWAGPGESEIAHSIFSGPELMDEDDDEDDSGDEDDEVESAAATPAGRAREPAAGNQAPNMELFLRFMSTGRDPEVIARDLQREREVQRMVAGKGRSADVAGRP</sequence>
<dbReference type="eggNOG" id="ENOG502S8U1">
    <property type="taxonomic scope" value="Eukaryota"/>
</dbReference>
<evidence type="ECO:0000256" key="9">
    <source>
        <dbReference type="RuleBase" id="RU364144"/>
    </source>
</evidence>
<dbReference type="GO" id="GO:0016592">
    <property type="term" value="C:mediator complex"/>
    <property type="evidence" value="ECO:0007669"/>
    <property type="project" value="InterPro"/>
</dbReference>
<keyword evidence="6 9" id="KW-0804">Transcription</keyword>
<dbReference type="Proteomes" id="UP000016924">
    <property type="component" value="Unassembled WGS sequence"/>
</dbReference>
<dbReference type="EMBL" id="JH767559">
    <property type="protein sequence ID" value="EON62617.1"/>
    <property type="molecule type" value="Genomic_DNA"/>
</dbReference>
<accession>R7YL33</accession>
<feature type="region of interest" description="Disordered" evidence="10">
    <location>
        <begin position="169"/>
        <end position="211"/>
    </location>
</feature>
<dbReference type="AlphaFoldDB" id="R7YL33"/>
<dbReference type="Gene3D" id="1.20.58.1710">
    <property type="match status" value="1"/>
</dbReference>
<evidence type="ECO:0000256" key="2">
    <source>
        <dbReference type="ARBA" id="ARBA00005716"/>
    </source>
</evidence>
<dbReference type="PANTHER" id="PTHR13074:SF9">
    <property type="entry name" value="MEDIATOR OF RNA POLYMERASE II TRANSCRIPTION SUBUNIT 8"/>
    <property type="match status" value="1"/>
</dbReference>
<protein>
    <recommendedName>
        <fullName evidence="3 9">Mediator of RNA polymerase II transcription subunit 8</fullName>
    </recommendedName>
    <alternativeName>
        <fullName evidence="8 9">Mediator complex subunit 8</fullName>
    </alternativeName>
</protein>
<proteinExistence type="inferred from homology"/>
<dbReference type="Gene3D" id="6.10.250.2610">
    <property type="match status" value="1"/>
</dbReference>
<evidence type="ECO:0000313" key="12">
    <source>
        <dbReference type="Proteomes" id="UP000016924"/>
    </source>
</evidence>
<keyword evidence="7 9" id="KW-0539">Nucleus</keyword>
<dbReference type="InterPro" id="IPR019364">
    <property type="entry name" value="Mediatior_Med8_fun/met"/>
</dbReference>
<evidence type="ECO:0000256" key="6">
    <source>
        <dbReference type="ARBA" id="ARBA00023163"/>
    </source>
</evidence>
<dbReference type="STRING" id="1168221.R7YL33"/>
<comment type="similarity">
    <text evidence="2 9">Belongs to the Mediator complex subunit 8 family.</text>
</comment>
<feature type="compositionally biased region" description="Acidic residues" evidence="10">
    <location>
        <begin position="171"/>
        <end position="189"/>
    </location>
</feature>
<comment type="function">
    <text evidence="9">Component of the Mediator complex, a coactivator involved in the regulated transcription of nearly all RNA polymerase II-dependent genes. Mediator functions as a bridge to convey information from gene-specific regulatory proteins to the basal RNA polymerase II transcription machinery. Mediator is recruited to promoters by direct interactions with regulatory proteins and serves as a scaffold for the assembly of a functional preinitiation complex with RNA polymerase II and the general transcription factors.</text>
</comment>
<evidence type="ECO:0000256" key="1">
    <source>
        <dbReference type="ARBA" id="ARBA00004123"/>
    </source>
</evidence>
<dbReference type="GO" id="GO:0070847">
    <property type="term" value="C:core mediator complex"/>
    <property type="evidence" value="ECO:0007669"/>
    <property type="project" value="TreeGrafter"/>
</dbReference>
<evidence type="ECO:0000256" key="7">
    <source>
        <dbReference type="ARBA" id="ARBA00023242"/>
    </source>
</evidence>
<evidence type="ECO:0000256" key="5">
    <source>
        <dbReference type="ARBA" id="ARBA00023159"/>
    </source>
</evidence>
<evidence type="ECO:0000313" key="11">
    <source>
        <dbReference type="EMBL" id="EON62617.1"/>
    </source>
</evidence>
<comment type="subcellular location">
    <subcellularLocation>
        <location evidence="1 9">Nucleus</location>
    </subcellularLocation>
</comment>
<keyword evidence="5 9" id="KW-0010">Activator</keyword>
<dbReference type="HOGENOM" id="CLU_074399_1_0_1"/>
<reference evidence="12" key="1">
    <citation type="submission" date="2012-06" db="EMBL/GenBank/DDBJ databases">
        <title>The genome sequence of Coniosporium apollinis CBS 100218.</title>
        <authorList>
            <consortium name="The Broad Institute Genome Sequencing Platform"/>
            <person name="Cuomo C."/>
            <person name="Gorbushina A."/>
            <person name="Noack S."/>
            <person name="Walker B."/>
            <person name="Young S.K."/>
            <person name="Zeng Q."/>
            <person name="Gargeya S."/>
            <person name="Fitzgerald M."/>
            <person name="Haas B."/>
            <person name="Abouelleil A."/>
            <person name="Alvarado L."/>
            <person name="Arachchi H.M."/>
            <person name="Berlin A.M."/>
            <person name="Chapman S.B."/>
            <person name="Goldberg J."/>
            <person name="Griggs A."/>
            <person name="Gujja S."/>
            <person name="Hansen M."/>
            <person name="Howarth C."/>
            <person name="Imamovic A."/>
            <person name="Larimer J."/>
            <person name="McCowan C."/>
            <person name="Montmayeur A."/>
            <person name="Murphy C."/>
            <person name="Neiman D."/>
            <person name="Pearson M."/>
            <person name="Priest M."/>
            <person name="Roberts A."/>
            <person name="Saif S."/>
            <person name="Shea T."/>
            <person name="Sisk P."/>
            <person name="Sykes S."/>
            <person name="Wortman J."/>
            <person name="Nusbaum C."/>
            <person name="Birren B."/>
        </authorList>
    </citation>
    <scope>NUCLEOTIDE SEQUENCE [LARGE SCALE GENOMIC DNA]</scope>
    <source>
        <strain evidence="12">CBS 100218</strain>
    </source>
</reference>
<name>R7YL33_CONA1</name>
<comment type="subunit">
    <text evidence="9">Component of the Mediator complex.</text>
</comment>
<dbReference type="OMA" id="WAPIEAN"/>
<dbReference type="GO" id="GO:0000978">
    <property type="term" value="F:RNA polymerase II cis-regulatory region sequence-specific DNA binding"/>
    <property type="evidence" value="ECO:0007669"/>
    <property type="project" value="TreeGrafter"/>
</dbReference>
<keyword evidence="12" id="KW-1185">Reference proteome</keyword>
<dbReference type="PANTHER" id="PTHR13074">
    <property type="entry name" value="MEDIATOR OF RNA POLYMERASE II TRANSCRIPTION SUBUNIT 8"/>
    <property type="match status" value="1"/>
</dbReference>
<dbReference type="GO" id="GO:0006357">
    <property type="term" value="P:regulation of transcription by RNA polymerase II"/>
    <property type="evidence" value="ECO:0007669"/>
    <property type="project" value="InterPro"/>
</dbReference>
<dbReference type="RefSeq" id="XP_007777934.1">
    <property type="nucleotide sequence ID" value="XM_007779744.1"/>
</dbReference>
<dbReference type="Pfam" id="PF10232">
    <property type="entry name" value="Med8"/>
    <property type="match status" value="1"/>
</dbReference>
<evidence type="ECO:0000256" key="10">
    <source>
        <dbReference type="SAM" id="MobiDB-lite"/>
    </source>
</evidence>
<dbReference type="GeneID" id="19899152"/>
<feature type="region of interest" description="Disordered" evidence="10">
    <location>
        <begin position="121"/>
        <end position="142"/>
    </location>
</feature>
<evidence type="ECO:0000256" key="8">
    <source>
        <dbReference type="ARBA" id="ARBA00031261"/>
    </source>
</evidence>
<evidence type="ECO:0000256" key="4">
    <source>
        <dbReference type="ARBA" id="ARBA00023015"/>
    </source>
</evidence>
<organism evidence="11 12">
    <name type="scientific">Coniosporium apollinis (strain CBS 100218)</name>
    <name type="common">Rock-inhabiting black yeast</name>
    <dbReference type="NCBI Taxonomy" id="1168221"/>
    <lineage>
        <taxon>Eukaryota</taxon>
        <taxon>Fungi</taxon>
        <taxon>Dikarya</taxon>
        <taxon>Ascomycota</taxon>
        <taxon>Pezizomycotina</taxon>
        <taxon>Dothideomycetes</taxon>
        <taxon>Dothideomycetes incertae sedis</taxon>
        <taxon>Coniosporium</taxon>
    </lineage>
</organism>
<dbReference type="OrthoDB" id="5329317at2759"/>
<keyword evidence="4 9" id="KW-0805">Transcription regulation</keyword>
<dbReference type="GO" id="GO:0003712">
    <property type="term" value="F:transcription coregulator activity"/>
    <property type="evidence" value="ECO:0007669"/>
    <property type="project" value="InterPro"/>
</dbReference>
<evidence type="ECO:0000256" key="3">
    <source>
        <dbReference type="ARBA" id="ARBA00020637"/>
    </source>
</evidence>
<gene>
    <name evidence="9" type="primary">MED8</name>
    <name evidence="11" type="ORF">W97_01841</name>
</gene>